<protein>
    <recommendedName>
        <fullName evidence="3">Nitrogen fixation protein FixH</fullName>
    </recommendedName>
</protein>
<keyword evidence="1" id="KW-0812">Transmembrane</keyword>
<dbReference type="EMBL" id="CADCTQ010000190">
    <property type="protein sequence ID" value="CAA9253469.1"/>
    <property type="molecule type" value="Genomic_DNA"/>
</dbReference>
<name>A0A6J4ILE5_9SPHI</name>
<proteinExistence type="predicted"/>
<accession>A0A6J4ILE5</accession>
<keyword evidence="1" id="KW-0472">Membrane</keyword>
<gene>
    <name evidence="2" type="ORF">AVDCRST_MAG56-2101</name>
</gene>
<evidence type="ECO:0000256" key="1">
    <source>
        <dbReference type="SAM" id="Phobius"/>
    </source>
</evidence>
<keyword evidence="1" id="KW-1133">Transmembrane helix</keyword>
<dbReference type="AlphaFoldDB" id="A0A6J4ILE5"/>
<organism evidence="2">
    <name type="scientific">uncultured Cytophagales bacterium</name>
    <dbReference type="NCBI Taxonomy" id="158755"/>
    <lineage>
        <taxon>Bacteria</taxon>
        <taxon>Pseudomonadati</taxon>
        <taxon>Bacteroidota</taxon>
        <taxon>Sphingobacteriia</taxon>
        <taxon>Sphingobacteriales</taxon>
        <taxon>environmental samples</taxon>
    </lineage>
</organism>
<evidence type="ECO:0008006" key="3">
    <source>
        <dbReference type="Google" id="ProtNLM"/>
    </source>
</evidence>
<feature type="transmembrane region" description="Helical" evidence="1">
    <location>
        <begin position="6"/>
        <end position="26"/>
    </location>
</feature>
<reference evidence="2" key="1">
    <citation type="submission" date="2020-02" db="EMBL/GenBank/DDBJ databases">
        <authorList>
            <person name="Meier V. D."/>
        </authorList>
    </citation>
    <scope>NUCLEOTIDE SEQUENCE</scope>
    <source>
        <strain evidence="2">AVDCRST_MAG56</strain>
    </source>
</reference>
<dbReference type="Pfam" id="PF05751">
    <property type="entry name" value="FixH"/>
    <property type="match status" value="1"/>
</dbReference>
<sequence>MNWGHRIILGYSLFVALVATMITICVKQDDIHLVSKDYYKEEIAYQGQIEKLTNVRRLSQPVQLRYAGAGAARLTLPASQAPAQGHILFFRPADARQDVKIPLHLDPAGNQDIPLGNLAAGLWKVKITWHLAGKDYLSEQALVVP</sequence>
<dbReference type="InterPro" id="IPR008620">
    <property type="entry name" value="FixH"/>
</dbReference>
<evidence type="ECO:0000313" key="2">
    <source>
        <dbReference type="EMBL" id="CAA9253469.1"/>
    </source>
</evidence>